<dbReference type="AlphaFoldDB" id="A0A1V9G6H9"/>
<name>A0A1V9G6H9_9BACT</name>
<dbReference type="Proteomes" id="UP000192276">
    <property type="component" value="Unassembled WGS sequence"/>
</dbReference>
<keyword evidence="2" id="KW-1185">Reference proteome</keyword>
<accession>A0A1V9G6H9</accession>
<evidence type="ECO:0008006" key="3">
    <source>
        <dbReference type="Google" id="ProtNLM"/>
    </source>
</evidence>
<organism evidence="1 2">
    <name type="scientific">Niastella populi</name>
    <dbReference type="NCBI Taxonomy" id="550983"/>
    <lineage>
        <taxon>Bacteria</taxon>
        <taxon>Pseudomonadati</taxon>
        <taxon>Bacteroidota</taxon>
        <taxon>Chitinophagia</taxon>
        <taxon>Chitinophagales</taxon>
        <taxon>Chitinophagaceae</taxon>
        <taxon>Niastella</taxon>
    </lineage>
</organism>
<protein>
    <recommendedName>
        <fullName evidence="3">Peptidase A2 domain-containing protein</fullName>
    </recommendedName>
</protein>
<reference evidence="2" key="1">
    <citation type="submission" date="2016-04" db="EMBL/GenBank/DDBJ databases">
        <authorList>
            <person name="Chen L."/>
            <person name="Zhuang W."/>
            <person name="Wang G."/>
        </authorList>
    </citation>
    <scope>NUCLEOTIDE SEQUENCE [LARGE SCALE GENOMIC DNA]</scope>
    <source>
        <strain evidence="2">208</strain>
    </source>
</reference>
<comment type="caution">
    <text evidence="1">The sequence shown here is derived from an EMBL/GenBank/DDBJ whole genome shotgun (WGS) entry which is preliminary data.</text>
</comment>
<gene>
    <name evidence="1" type="ORF">A4R26_14140</name>
</gene>
<evidence type="ECO:0000313" key="2">
    <source>
        <dbReference type="Proteomes" id="UP000192276"/>
    </source>
</evidence>
<dbReference type="STRING" id="550983.A4R26_14140"/>
<dbReference type="EMBL" id="LWBP01000056">
    <property type="protein sequence ID" value="OQP66223.1"/>
    <property type="molecule type" value="Genomic_DNA"/>
</dbReference>
<proteinExistence type="predicted"/>
<evidence type="ECO:0000313" key="1">
    <source>
        <dbReference type="EMBL" id="OQP66223.1"/>
    </source>
</evidence>
<sequence length="323" mass="35713">MSPESIFKPGLIIFLSLFAIRTCPAQSTAKGTLTLPDHRFEVPFIWKKDSMNQRVEPYAAMLIPVKLPGCPKRFYMQFDVGAPYSVFYRNKIQTIGSRYPLSAKVNDSTMRLNEFSFLAGNTKIMAHEIVVKPLGNPQINWKRDALEIIGTLGIDFIGNNTISIDYPAKKIRIGYKLPDNQPYTLTDLIYTNNTIIFPASIKGKKTMLLFDSGSSAFELLTSEQTAATLAVPGTVPAIYPVSSWGRILTATSYASNDSIEIASVKIPLNRVAYIEGASDGDKKRMMQMGIGGLTGNRLFLQSILVLDLAGKRFGIIKGKARQL</sequence>